<dbReference type="EMBL" id="JACJII010000001">
    <property type="protein sequence ID" value="MBA9002862.1"/>
    <property type="molecule type" value="Genomic_DNA"/>
</dbReference>
<evidence type="ECO:0000313" key="1">
    <source>
        <dbReference type="EMBL" id="MBA9002862.1"/>
    </source>
</evidence>
<organism evidence="1 2">
    <name type="scientific">Thermomonospora cellulosilytica</name>
    <dbReference type="NCBI Taxonomy" id="1411118"/>
    <lineage>
        <taxon>Bacteria</taxon>
        <taxon>Bacillati</taxon>
        <taxon>Actinomycetota</taxon>
        <taxon>Actinomycetes</taxon>
        <taxon>Streptosporangiales</taxon>
        <taxon>Thermomonosporaceae</taxon>
        <taxon>Thermomonospora</taxon>
    </lineage>
</organism>
<gene>
    <name evidence="1" type="ORF">HNR21_001744</name>
</gene>
<name>A0A7W3MVW3_9ACTN</name>
<reference evidence="1 2" key="1">
    <citation type="submission" date="2020-08" db="EMBL/GenBank/DDBJ databases">
        <title>Sequencing the genomes of 1000 actinobacteria strains.</title>
        <authorList>
            <person name="Klenk H.-P."/>
        </authorList>
    </citation>
    <scope>NUCLEOTIDE SEQUENCE [LARGE SCALE GENOMIC DNA]</scope>
    <source>
        <strain evidence="1 2">DSM 45823</strain>
    </source>
</reference>
<comment type="caution">
    <text evidence="1">The sequence shown here is derived from an EMBL/GenBank/DDBJ whole genome shotgun (WGS) entry which is preliminary data.</text>
</comment>
<proteinExistence type="predicted"/>
<dbReference type="Proteomes" id="UP000539313">
    <property type="component" value="Unassembled WGS sequence"/>
</dbReference>
<dbReference type="RefSeq" id="WP_182704782.1">
    <property type="nucleotide sequence ID" value="NZ_JACJII010000001.1"/>
</dbReference>
<accession>A0A7W3MVW3</accession>
<protein>
    <submittedName>
        <fullName evidence="1">Uncharacterized protein</fullName>
    </submittedName>
</protein>
<keyword evidence="2" id="KW-1185">Reference proteome</keyword>
<sequence length="151" mass="16586">MHLTRDIRNNLRRQQPLPQRLIATYRGFEAIEHSIRGLAILAREHSPLTYKSIFCPCVLARAELTRAPSFPWPITVPSPRPAVALADDRTALRELAHLAEDILLALVEASAQATEVADHRACTAGAINACLIQQALHHTADALADQEPHPG</sequence>
<evidence type="ECO:0000313" key="2">
    <source>
        <dbReference type="Proteomes" id="UP000539313"/>
    </source>
</evidence>
<dbReference type="AlphaFoldDB" id="A0A7W3MVW3"/>